<comment type="caution">
    <text evidence="1">The sequence shown here is derived from an EMBL/GenBank/DDBJ whole genome shotgun (WGS) entry which is preliminary data.</text>
</comment>
<dbReference type="RefSeq" id="XP_046040622.1">
    <property type="nucleotide sequence ID" value="XM_046196921.1"/>
</dbReference>
<gene>
    <name evidence="1" type="ORF">BKA55DRAFT_629496</name>
</gene>
<feature type="non-terminal residue" evidence="1">
    <location>
        <position position="1"/>
    </location>
</feature>
<dbReference type="GeneID" id="70226875"/>
<proteinExistence type="predicted"/>
<organism evidence="1 2">
    <name type="scientific">Fusarium redolens</name>
    <dbReference type="NCBI Taxonomy" id="48865"/>
    <lineage>
        <taxon>Eukaryota</taxon>
        <taxon>Fungi</taxon>
        <taxon>Dikarya</taxon>
        <taxon>Ascomycota</taxon>
        <taxon>Pezizomycotina</taxon>
        <taxon>Sordariomycetes</taxon>
        <taxon>Hypocreomycetidae</taxon>
        <taxon>Hypocreales</taxon>
        <taxon>Nectriaceae</taxon>
        <taxon>Fusarium</taxon>
        <taxon>Fusarium redolens species complex</taxon>
    </lineage>
</organism>
<name>A0A9P9FW95_FUSRE</name>
<evidence type="ECO:0000313" key="1">
    <source>
        <dbReference type="EMBL" id="KAH7200788.1"/>
    </source>
</evidence>
<dbReference type="AlphaFoldDB" id="A0A9P9FW95"/>
<protein>
    <submittedName>
        <fullName evidence="1">Uncharacterized protein</fullName>
    </submittedName>
</protein>
<sequence>PQPSSYNPPKRIPRFNHPSRLLAVTANSIIAARHECLLSEEACRHPGLTSLI</sequence>
<dbReference type="Proteomes" id="UP000720189">
    <property type="component" value="Unassembled WGS sequence"/>
</dbReference>
<reference evidence="1" key="1">
    <citation type="journal article" date="2021" name="Nat. Commun.">
        <title>Genetic determinants of endophytism in the Arabidopsis root mycobiome.</title>
        <authorList>
            <person name="Mesny F."/>
            <person name="Miyauchi S."/>
            <person name="Thiergart T."/>
            <person name="Pickel B."/>
            <person name="Atanasova L."/>
            <person name="Karlsson M."/>
            <person name="Huettel B."/>
            <person name="Barry K.W."/>
            <person name="Haridas S."/>
            <person name="Chen C."/>
            <person name="Bauer D."/>
            <person name="Andreopoulos W."/>
            <person name="Pangilinan J."/>
            <person name="LaButti K."/>
            <person name="Riley R."/>
            <person name="Lipzen A."/>
            <person name="Clum A."/>
            <person name="Drula E."/>
            <person name="Henrissat B."/>
            <person name="Kohler A."/>
            <person name="Grigoriev I.V."/>
            <person name="Martin F.M."/>
            <person name="Hacquard S."/>
        </authorList>
    </citation>
    <scope>NUCLEOTIDE SEQUENCE</scope>
    <source>
        <strain evidence="1">MPI-CAGE-AT-0023</strain>
    </source>
</reference>
<accession>A0A9P9FW95</accession>
<keyword evidence="2" id="KW-1185">Reference proteome</keyword>
<evidence type="ECO:0000313" key="2">
    <source>
        <dbReference type="Proteomes" id="UP000720189"/>
    </source>
</evidence>
<dbReference type="EMBL" id="JAGMUX010000063">
    <property type="protein sequence ID" value="KAH7200788.1"/>
    <property type="molecule type" value="Genomic_DNA"/>
</dbReference>